<keyword evidence="2" id="KW-1133">Transmembrane helix</keyword>
<proteinExistence type="predicted"/>
<feature type="compositionally biased region" description="Low complexity" evidence="1">
    <location>
        <begin position="23"/>
        <end position="32"/>
    </location>
</feature>
<dbReference type="InterPro" id="IPR017732">
    <property type="entry name" value="T4/T6SS_DotU"/>
</dbReference>
<feature type="region of interest" description="Disordered" evidence="1">
    <location>
        <begin position="1"/>
        <end position="32"/>
    </location>
</feature>
<name>A0A7W3IH22_9GAMM</name>
<dbReference type="AlphaFoldDB" id="A0A7W3IH22"/>
<gene>
    <name evidence="4" type="ORF">H4O11_02965</name>
</gene>
<protein>
    <submittedName>
        <fullName evidence="4">DotU family type IV/VI secretion system protein</fullName>
    </submittedName>
</protein>
<dbReference type="InterPro" id="IPR038522">
    <property type="entry name" value="T4/T6SS_DotU_sf"/>
</dbReference>
<keyword evidence="2" id="KW-0812">Transmembrane</keyword>
<dbReference type="PANTHER" id="PTHR38033">
    <property type="entry name" value="MEMBRANE PROTEIN-RELATED"/>
    <property type="match status" value="1"/>
</dbReference>
<organism evidence="4 5">
    <name type="scientific">Stenotrophomonas tumulicola</name>
    <dbReference type="NCBI Taxonomy" id="1685415"/>
    <lineage>
        <taxon>Bacteria</taxon>
        <taxon>Pseudomonadati</taxon>
        <taxon>Pseudomonadota</taxon>
        <taxon>Gammaproteobacteria</taxon>
        <taxon>Lysobacterales</taxon>
        <taxon>Lysobacteraceae</taxon>
        <taxon>Stenotrophomonas</taxon>
    </lineage>
</organism>
<keyword evidence="2" id="KW-0472">Membrane</keyword>
<evidence type="ECO:0000259" key="3">
    <source>
        <dbReference type="Pfam" id="PF09850"/>
    </source>
</evidence>
<evidence type="ECO:0000256" key="2">
    <source>
        <dbReference type="SAM" id="Phobius"/>
    </source>
</evidence>
<dbReference type="NCBIfam" id="TIGR03349">
    <property type="entry name" value="IV_VI_DotU"/>
    <property type="match status" value="1"/>
</dbReference>
<keyword evidence="5" id="KW-1185">Reference proteome</keyword>
<dbReference type="Gene3D" id="1.25.40.590">
    <property type="entry name" value="Type IV / VI secretion system, DotU"/>
    <property type="match status" value="1"/>
</dbReference>
<dbReference type="PANTHER" id="PTHR38033:SF1">
    <property type="entry name" value="DOTU FAMILY TYPE IV_VI SECRETION SYSTEM PROTEIN"/>
    <property type="match status" value="1"/>
</dbReference>
<dbReference type="Pfam" id="PF09850">
    <property type="entry name" value="DotU"/>
    <property type="match status" value="1"/>
</dbReference>
<dbReference type="RefSeq" id="WP_182337928.1">
    <property type="nucleotide sequence ID" value="NZ_JACGXS010000001.1"/>
</dbReference>
<comment type="caution">
    <text evidence="4">The sequence shown here is derived from an EMBL/GenBank/DDBJ whole genome shotgun (WGS) entry which is preliminary data.</text>
</comment>
<accession>A0A7W3IH22</accession>
<evidence type="ECO:0000256" key="1">
    <source>
        <dbReference type="SAM" id="MobiDB-lite"/>
    </source>
</evidence>
<feature type="transmembrane region" description="Helical" evidence="2">
    <location>
        <begin position="216"/>
        <end position="238"/>
    </location>
</feature>
<evidence type="ECO:0000313" key="4">
    <source>
        <dbReference type="EMBL" id="MBA8680766.1"/>
    </source>
</evidence>
<evidence type="ECO:0000313" key="5">
    <source>
        <dbReference type="Proteomes" id="UP000547058"/>
    </source>
</evidence>
<sequence>MINQNLPPTPGPMPSLMSGASNGAQGTPGAAATAPQTLQDLMADAFYLLLLVKRGRLPADAESFVATVQKYLDGMERGAVKLGIAAEDIYAAKYAFCAAVDEAILSQPSPLHETWERNPLQLRLFGEHLAGEHFFDRLEELRRQGAARLPSLEVYHYCLLLGFEGKYRLEGPEKLGYLTARLGDEIIYLKGNRHGFAPHALPPDNVRHSLRRVVPLWLPAVMVASFGVVGFFGLRTYLGHQTKQQMAAYNEVVQMPQRTAHITITLP</sequence>
<feature type="domain" description="Type IV / VI secretion system DotU" evidence="3">
    <location>
        <begin position="38"/>
        <end position="236"/>
    </location>
</feature>
<dbReference type="Proteomes" id="UP000547058">
    <property type="component" value="Unassembled WGS sequence"/>
</dbReference>
<reference evidence="4 5" key="1">
    <citation type="submission" date="2020-08" db="EMBL/GenBank/DDBJ databases">
        <title>Stenotrophomonas tumulicola JCM 30961.</title>
        <authorList>
            <person name="Deng Y."/>
        </authorList>
    </citation>
    <scope>NUCLEOTIDE SEQUENCE [LARGE SCALE GENOMIC DNA]</scope>
    <source>
        <strain evidence="4 5">JCM 30961</strain>
    </source>
</reference>
<dbReference type="NCBIfam" id="NF038228">
    <property type="entry name" value="IcmH_DotU_IVB"/>
    <property type="match status" value="1"/>
</dbReference>
<dbReference type="EMBL" id="JACGXS010000001">
    <property type="protein sequence ID" value="MBA8680766.1"/>
    <property type="molecule type" value="Genomic_DNA"/>
</dbReference>